<dbReference type="STRING" id="563192.HMPREF0179_00701"/>
<evidence type="ECO:0000313" key="3">
    <source>
        <dbReference type="EMBL" id="EFV45470.1"/>
    </source>
</evidence>
<organism evidence="3 4">
    <name type="scientific">Bilophila wadsworthia (strain 3_1_6)</name>
    <dbReference type="NCBI Taxonomy" id="563192"/>
    <lineage>
        <taxon>Bacteria</taxon>
        <taxon>Pseudomonadati</taxon>
        <taxon>Thermodesulfobacteriota</taxon>
        <taxon>Desulfovibrionia</taxon>
        <taxon>Desulfovibrionales</taxon>
        <taxon>Desulfovibrionaceae</taxon>
        <taxon>Bilophila</taxon>
    </lineage>
</organism>
<dbReference type="Proteomes" id="UP000006034">
    <property type="component" value="Unassembled WGS sequence"/>
</dbReference>
<dbReference type="GeneID" id="78085842"/>
<reference evidence="3 4" key="2">
    <citation type="submission" date="2013-04" db="EMBL/GenBank/DDBJ databases">
        <title>The Genome Sequence of Bilophila wadsworthia 3_1_6.</title>
        <authorList>
            <consortium name="The Broad Institute Genomics Platform"/>
            <person name="Earl A."/>
            <person name="Ward D."/>
            <person name="Feldgarden M."/>
            <person name="Gevers D."/>
            <person name="Sibley C."/>
            <person name="Strauss J."/>
            <person name="Allen-Vercoe E."/>
            <person name="Walker B."/>
            <person name="Young S."/>
            <person name="Zeng Q."/>
            <person name="Gargeya S."/>
            <person name="Fitzgerald M."/>
            <person name="Haas B."/>
            <person name="Abouelleil A."/>
            <person name="Allen A.W."/>
            <person name="Alvarado L."/>
            <person name="Arachchi H.M."/>
            <person name="Berlin A.M."/>
            <person name="Chapman S.B."/>
            <person name="Gainer-Dewar J."/>
            <person name="Goldberg J."/>
            <person name="Griggs A."/>
            <person name="Gujja S."/>
            <person name="Hansen M."/>
            <person name="Howarth C."/>
            <person name="Imamovic A."/>
            <person name="Ireland A."/>
            <person name="Larimer J."/>
            <person name="McCowan C."/>
            <person name="Murphy C."/>
            <person name="Pearson M."/>
            <person name="Poon T.W."/>
            <person name="Priest M."/>
            <person name="Roberts A."/>
            <person name="Saif S."/>
            <person name="Shea T."/>
            <person name="Sisk P."/>
            <person name="Sykes S."/>
            <person name="Wortman J."/>
            <person name="Nusbaum C."/>
            <person name="Birren B."/>
        </authorList>
    </citation>
    <scope>NUCLEOTIDE SEQUENCE [LARGE SCALE GENOMIC DNA]</scope>
    <source>
        <strain evidence="3 4">3_1_6</strain>
    </source>
</reference>
<reference evidence="3 4" key="1">
    <citation type="submission" date="2010-10" db="EMBL/GenBank/DDBJ databases">
        <authorList>
            <consortium name="The Broad Institute Genome Sequencing Platform"/>
            <person name="Ward D."/>
            <person name="Earl A."/>
            <person name="Feldgarden M."/>
            <person name="Young S.K."/>
            <person name="Gargeya S."/>
            <person name="Zeng Q."/>
            <person name="Alvarado L."/>
            <person name="Berlin A."/>
            <person name="Bochicchio J."/>
            <person name="Chapman S.B."/>
            <person name="Chen Z."/>
            <person name="Freedman E."/>
            <person name="Gellesch M."/>
            <person name="Goldberg J."/>
            <person name="Griggs A."/>
            <person name="Gujja S."/>
            <person name="Heilman E."/>
            <person name="Heiman D."/>
            <person name="Howarth C."/>
            <person name="Mehta T."/>
            <person name="Neiman D."/>
            <person name="Pearson M."/>
            <person name="Roberts A."/>
            <person name="Saif S."/>
            <person name="Shea T."/>
            <person name="Shenoy N."/>
            <person name="Sisk P."/>
            <person name="Stolte C."/>
            <person name="Sykes S."/>
            <person name="White J."/>
            <person name="Yandava C."/>
            <person name="Allen-Vercoe E."/>
            <person name="Sibley C."/>
            <person name="Ambrose C.E."/>
            <person name="Strauss J."/>
            <person name="Daigneault M."/>
            <person name="Haas B."/>
            <person name="Nusbaum C."/>
            <person name="Birren B."/>
        </authorList>
    </citation>
    <scope>NUCLEOTIDE SEQUENCE [LARGE SCALE GENOMIC DNA]</scope>
    <source>
        <strain evidence="3 4">3_1_6</strain>
    </source>
</reference>
<proteinExistence type="predicted"/>
<feature type="region of interest" description="Disordered" evidence="1">
    <location>
        <begin position="186"/>
        <end position="205"/>
    </location>
</feature>
<sequence length="205" mass="22866">MQIYTENRFCLPLFYLIVLGVALSIWICPDKAFATGASSGVHDDQPRQAPEGLPPSRMPEAFPGFSPDTPSKCPALAPQRTHDTSRFESRLFAMPLPPNLTPEQQQAALAIMREAEPYLTVIHIQLRQTLVELHNLSFASDTPPDALAVIGRRLIRLRTEAIRELQRISAQMEKLAGFNPGWGARVRGTKMEDLNPQPLNEQSVE</sequence>
<keyword evidence="2" id="KW-0472">Membrane</keyword>
<dbReference type="RefSeq" id="WP_005025031.1">
    <property type="nucleotide sequence ID" value="NZ_KE150238.1"/>
</dbReference>
<dbReference type="AlphaFoldDB" id="E5Y3E0"/>
<protein>
    <submittedName>
        <fullName evidence="3">Uncharacterized protein</fullName>
    </submittedName>
</protein>
<gene>
    <name evidence="3" type="ORF">HMPREF0179_00701</name>
</gene>
<keyword evidence="4" id="KW-1185">Reference proteome</keyword>
<name>E5Y3E0_BILW3</name>
<feature type="transmembrane region" description="Helical" evidence="2">
    <location>
        <begin position="9"/>
        <end position="27"/>
    </location>
</feature>
<comment type="caution">
    <text evidence="3">The sequence shown here is derived from an EMBL/GenBank/DDBJ whole genome shotgun (WGS) entry which is preliminary data.</text>
</comment>
<accession>E5Y3E0</accession>
<keyword evidence="2" id="KW-1133">Transmembrane helix</keyword>
<evidence type="ECO:0000313" key="4">
    <source>
        <dbReference type="Proteomes" id="UP000006034"/>
    </source>
</evidence>
<keyword evidence="2" id="KW-0812">Transmembrane</keyword>
<dbReference type="HOGENOM" id="CLU_1335372_0_0_7"/>
<evidence type="ECO:0000256" key="2">
    <source>
        <dbReference type="SAM" id="Phobius"/>
    </source>
</evidence>
<feature type="region of interest" description="Disordered" evidence="1">
    <location>
        <begin position="37"/>
        <end position="80"/>
    </location>
</feature>
<evidence type="ECO:0000256" key="1">
    <source>
        <dbReference type="SAM" id="MobiDB-lite"/>
    </source>
</evidence>
<dbReference type="EMBL" id="ADCP02000001">
    <property type="protein sequence ID" value="EFV45470.1"/>
    <property type="molecule type" value="Genomic_DNA"/>
</dbReference>